<name>A0A933W427_UNCEI</name>
<dbReference type="Gene3D" id="3.90.1260.10">
    <property type="entry name" value="Argininosuccinate synthetase, chain A, domain 2"/>
    <property type="match status" value="1"/>
</dbReference>
<evidence type="ECO:0000256" key="2">
    <source>
        <dbReference type="ARBA" id="ARBA00011881"/>
    </source>
</evidence>
<dbReference type="InterPro" id="IPR048267">
    <property type="entry name" value="Arginosuc_syn_N"/>
</dbReference>
<feature type="binding site" evidence="9">
    <location>
        <position position="91"/>
    </location>
    <ligand>
        <name>L-citrulline</name>
        <dbReference type="ChEBI" id="CHEBI:57743"/>
    </ligand>
</feature>
<evidence type="ECO:0000256" key="9">
    <source>
        <dbReference type="HAMAP-Rule" id="MF_00005"/>
    </source>
</evidence>
<keyword evidence="5 9" id="KW-0436">Ligase</keyword>
<evidence type="ECO:0000256" key="6">
    <source>
        <dbReference type="ARBA" id="ARBA00022605"/>
    </source>
</evidence>
<dbReference type="SUPFAM" id="SSF52402">
    <property type="entry name" value="Adenine nucleotide alpha hydrolases-like"/>
    <property type="match status" value="1"/>
</dbReference>
<dbReference type="Gene3D" id="3.40.50.620">
    <property type="entry name" value="HUPs"/>
    <property type="match status" value="1"/>
</dbReference>
<dbReference type="InterPro" id="IPR024074">
    <property type="entry name" value="AS_cat/multimer_dom_body"/>
</dbReference>
<reference evidence="12" key="1">
    <citation type="submission" date="2020-07" db="EMBL/GenBank/DDBJ databases">
        <title>Huge and variable diversity of episymbiotic CPR bacteria and DPANN archaea in groundwater ecosystems.</title>
        <authorList>
            <person name="He C.Y."/>
            <person name="Keren R."/>
            <person name="Whittaker M."/>
            <person name="Farag I.F."/>
            <person name="Doudna J."/>
            <person name="Cate J.H.D."/>
            <person name="Banfield J.F."/>
        </authorList>
    </citation>
    <scope>NUCLEOTIDE SEQUENCE</scope>
    <source>
        <strain evidence="12">NC_groundwater_1813_Pr3_B-0.1um_71_17</strain>
    </source>
</reference>
<dbReference type="FunFam" id="3.90.1260.10:FF:000007">
    <property type="entry name" value="Argininosuccinate synthase"/>
    <property type="match status" value="1"/>
</dbReference>
<dbReference type="GO" id="GO:0006526">
    <property type="term" value="P:L-arginine biosynthetic process"/>
    <property type="evidence" value="ECO:0007669"/>
    <property type="project" value="UniProtKB-UniRule"/>
</dbReference>
<dbReference type="Gene3D" id="1.20.5.470">
    <property type="entry name" value="Single helix bin"/>
    <property type="match status" value="1"/>
</dbReference>
<comment type="caution">
    <text evidence="9">Lacks conserved residue(s) required for the propagation of feature annotation.</text>
</comment>
<evidence type="ECO:0000259" key="11">
    <source>
        <dbReference type="Pfam" id="PF20979"/>
    </source>
</evidence>
<keyword evidence="7 9" id="KW-0547">Nucleotide-binding</keyword>
<dbReference type="PANTHER" id="PTHR11587">
    <property type="entry name" value="ARGININOSUCCINATE SYNTHASE"/>
    <property type="match status" value="1"/>
</dbReference>
<dbReference type="NCBIfam" id="TIGR00032">
    <property type="entry name" value="argG"/>
    <property type="match status" value="1"/>
</dbReference>
<dbReference type="PROSITE" id="PS00565">
    <property type="entry name" value="ARGININOSUCCIN_SYN_2"/>
    <property type="match status" value="1"/>
</dbReference>
<comment type="catalytic activity">
    <reaction evidence="9">
        <text>L-citrulline + L-aspartate + ATP = 2-(N(omega)-L-arginino)succinate + AMP + diphosphate + H(+)</text>
        <dbReference type="Rhea" id="RHEA:10932"/>
        <dbReference type="ChEBI" id="CHEBI:15378"/>
        <dbReference type="ChEBI" id="CHEBI:29991"/>
        <dbReference type="ChEBI" id="CHEBI:30616"/>
        <dbReference type="ChEBI" id="CHEBI:33019"/>
        <dbReference type="ChEBI" id="CHEBI:57472"/>
        <dbReference type="ChEBI" id="CHEBI:57743"/>
        <dbReference type="ChEBI" id="CHEBI:456215"/>
        <dbReference type="EC" id="6.3.4.5"/>
    </reaction>
</comment>
<dbReference type="NCBIfam" id="NF001770">
    <property type="entry name" value="PRK00509.1"/>
    <property type="match status" value="1"/>
</dbReference>
<dbReference type="EC" id="6.3.4.5" evidence="3 9"/>
<feature type="binding site" evidence="9">
    <location>
        <position position="272"/>
    </location>
    <ligand>
        <name>L-citrulline</name>
        <dbReference type="ChEBI" id="CHEBI:57743"/>
    </ligand>
</feature>
<evidence type="ECO:0000256" key="8">
    <source>
        <dbReference type="ARBA" id="ARBA00022840"/>
    </source>
</evidence>
<feature type="binding site" evidence="9">
    <location>
        <position position="126"/>
    </location>
    <ligand>
        <name>L-citrulline</name>
        <dbReference type="ChEBI" id="CHEBI:57743"/>
    </ligand>
</feature>
<comment type="pathway">
    <text evidence="1 9">Amino-acid biosynthesis; L-arginine biosynthesis; L-arginine from L-ornithine and carbamoyl phosphate: step 2/3.</text>
</comment>
<dbReference type="HAMAP" id="MF_00005">
    <property type="entry name" value="Arg_succ_synth_type1"/>
    <property type="match status" value="1"/>
</dbReference>
<evidence type="ECO:0000256" key="1">
    <source>
        <dbReference type="ARBA" id="ARBA00004967"/>
    </source>
</evidence>
<dbReference type="SUPFAM" id="SSF69864">
    <property type="entry name" value="Argininosuccinate synthetase, C-terminal domain"/>
    <property type="match status" value="1"/>
</dbReference>
<feature type="binding site" evidence="9">
    <location>
        <position position="122"/>
    </location>
    <ligand>
        <name>L-citrulline</name>
        <dbReference type="ChEBI" id="CHEBI:57743"/>
    </ligand>
</feature>
<feature type="binding site" evidence="9">
    <location>
        <position position="86"/>
    </location>
    <ligand>
        <name>L-citrulline</name>
        <dbReference type="ChEBI" id="CHEBI:57743"/>
    </ligand>
</feature>
<proteinExistence type="inferred from homology"/>
<keyword evidence="6 9" id="KW-0028">Amino-acid biosynthesis</keyword>
<accession>A0A933W427</accession>
<evidence type="ECO:0000256" key="3">
    <source>
        <dbReference type="ARBA" id="ARBA00012286"/>
    </source>
</evidence>
<dbReference type="Proteomes" id="UP000696931">
    <property type="component" value="Unassembled WGS sequence"/>
</dbReference>
<dbReference type="PROSITE" id="PS00564">
    <property type="entry name" value="ARGININOSUCCIN_SYN_1"/>
    <property type="match status" value="1"/>
</dbReference>
<feature type="domain" description="Arginosuccinate synthase C-terminal" evidence="11">
    <location>
        <begin position="174"/>
        <end position="388"/>
    </location>
</feature>
<gene>
    <name evidence="9" type="primary">argG</name>
    <name evidence="12" type="ORF">HZA61_13905</name>
</gene>
<dbReference type="EMBL" id="JACRIW010000099">
    <property type="protein sequence ID" value="MBI5170578.1"/>
    <property type="molecule type" value="Genomic_DNA"/>
</dbReference>
<keyword evidence="4 9" id="KW-0055">Arginine biosynthesis</keyword>
<evidence type="ECO:0000313" key="12">
    <source>
        <dbReference type="EMBL" id="MBI5170578.1"/>
    </source>
</evidence>
<keyword evidence="8 9" id="KW-0067">ATP-binding</keyword>
<dbReference type="GO" id="GO:0000053">
    <property type="term" value="P:argininosuccinate metabolic process"/>
    <property type="evidence" value="ECO:0007669"/>
    <property type="project" value="TreeGrafter"/>
</dbReference>
<dbReference type="GO" id="GO:0005737">
    <property type="term" value="C:cytoplasm"/>
    <property type="evidence" value="ECO:0007669"/>
    <property type="project" value="UniProtKB-SubCell"/>
</dbReference>
<evidence type="ECO:0000256" key="5">
    <source>
        <dbReference type="ARBA" id="ARBA00022598"/>
    </source>
</evidence>
<dbReference type="InterPro" id="IPR018223">
    <property type="entry name" value="Arginosuc_synth_CS"/>
</dbReference>
<keyword evidence="9" id="KW-0963">Cytoplasm</keyword>
<dbReference type="GO" id="GO:0000050">
    <property type="term" value="P:urea cycle"/>
    <property type="evidence" value="ECO:0007669"/>
    <property type="project" value="TreeGrafter"/>
</dbReference>
<dbReference type="CDD" id="cd01999">
    <property type="entry name" value="ASS"/>
    <property type="match status" value="1"/>
</dbReference>
<evidence type="ECO:0000256" key="4">
    <source>
        <dbReference type="ARBA" id="ARBA00022571"/>
    </source>
</evidence>
<dbReference type="GO" id="GO:0004055">
    <property type="term" value="F:argininosuccinate synthase activity"/>
    <property type="evidence" value="ECO:0007669"/>
    <property type="project" value="UniProtKB-UniRule"/>
</dbReference>
<dbReference type="AlphaFoldDB" id="A0A933W427"/>
<dbReference type="Pfam" id="PF00764">
    <property type="entry name" value="Arginosuc_synth"/>
    <property type="match status" value="1"/>
</dbReference>
<comment type="subcellular location">
    <subcellularLocation>
        <location evidence="9">Cytoplasm</location>
    </subcellularLocation>
</comment>
<feature type="binding site" evidence="9">
    <location>
        <begin position="7"/>
        <end position="15"/>
    </location>
    <ligand>
        <name>ATP</name>
        <dbReference type="ChEBI" id="CHEBI:30616"/>
    </ligand>
</feature>
<feature type="binding site" evidence="9">
    <location>
        <position position="116"/>
    </location>
    <ligand>
        <name>ATP</name>
        <dbReference type="ChEBI" id="CHEBI:30616"/>
    </ligand>
</feature>
<evidence type="ECO:0000259" key="10">
    <source>
        <dbReference type="Pfam" id="PF00764"/>
    </source>
</evidence>
<dbReference type="InterPro" id="IPR023434">
    <property type="entry name" value="Arginosuc_synth_type_1_subfam"/>
</dbReference>
<feature type="binding site" evidence="9">
    <location>
        <position position="175"/>
    </location>
    <ligand>
        <name>L-citrulline</name>
        <dbReference type="ChEBI" id="CHEBI:57743"/>
    </ligand>
</feature>
<protein>
    <recommendedName>
        <fullName evidence="3 9">Argininosuccinate synthase</fullName>
        <ecNumber evidence="3 9">6.3.4.5</ecNumber>
    </recommendedName>
    <alternativeName>
        <fullName evidence="9">Citrulline--aspartate ligase</fullName>
    </alternativeName>
</protein>
<feature type="binding site" evidence="9">
    <location>
        <position position="118"/>
    </location>
    <ligand>
        <name>L-aspartate</name>
        <dbReference type="ChEBI" id="CHEBI:29991"/>
    </ligand>
</feature>
<dbReference type="FunFam" id="3.40.50.620:FF:000019">
    <property type="entry name" value="Argininosuccinate synthase"/>
    <property type="match status" value="1"/>
</dbReference>
<organism evidence="12 13">
    <name type="scientific">Eiseniibacteriota bacterium</name>
    <dbReference type="NCBI Taxonomy" id="2212470"/>
    <lineage>
        <taxon>Bacteria</taxon>
        <taxon>Candidatus Eiseniibacteriota</taxon>
    </lineage>
</organism>
<comment type="caution">
    <text evidence="12">The sequence shown here is derived from an EMBL/GenBank/DDBJ whole genome shotgun (WGS) entry which is preliminary data.</text>
</comment>
<comment type="similarity">
    <text evidence="9">Belongs to the argininosuccinate synthase family. Type 1 subfamily.</text>
</comment>
<sequence length="409" mass="45005">MKKAALAYSGGLDTSIIVPWLKEHYGCQVVCYCSNVGQGGMELDGLEAKARQIGADDVIVEDLRVPFLRDFAFPMLRAGAAYEGRYLLGTSIARPLIASRQVWAAERTASDALAHGCTGKGNDQVRFELTYMALAPHLPVIAPWREWDIVSREDALEYAAKHNVPLAQKKDDLFSRDANLWHISHEGGPLEDPNTVAPDSMWKMTANTADQPAHPEIVSIAFERGRPVAVNGKTLGPVELVEALNTIAGRHGVGRIDIVESRLVGMKSRGAYETPAGTVLREALEDLCNLTLPHDLQHTRLELSHRYSDLVYNGMWFSPLRRALQSFVDTAMDVVTGEVKVELYRGRCNAVARTSPYTLYRPDMASFNMTGYDSTHAEGFIRLFGMPLATAARRGQPMPAATEEAVTHG</sequence>
<dbReference type="PANTHER" id="PTHR11587:SF2">
    <property type="entry name" value="ARGININOSUCCINATE SYNTHASE"/>
    <property type="match status" value="1"/>
</dbReference>
<dbReference type="InterPro" id="IPR014729">
    <property type="entry name" value="Rossmann-like_a/b/a_fold"/>
</dbReference>
<feature type="binding site" evidence="9">
    <location>
        <position position="184"/>
    </location>
    <ligand>
        <name>L-citrulline</name>
        <dbReference type="ChEBI" id="CHEBI:57743"/>
    </ligand>
</feature>
<feature type="binding site" evidence="9">
    <location>
        <position position="123"/>
    </location>
    <ligand>
        <name>L-aspartate</name>
        <dbReference type="ChEBI" id="CHEBI:29991"/>
    </ligand>
</feature>
<feature type="binding site" evidence="9">
    <location>
        <position position="260"/>
    </location>
    <ligand>
        <name>L-citrulline</name>
        <dbReference type="ChEBI" id="CHEBI:57743"/>
    </ligand>
</feature>
<feature type="domain" description="Arginosuccinate synthase-like N-terminal" evidence="10">
    <location>
        <begin position="4"/>
        <end position="165"/>
    </location>
</feature>
<evidence type="ECO:0000313" key="13">
    <source>
        <dbReference type="Proteomes" id="UP000696931"/>
    </source>
</evidence>
<evidence type="ECO:0000256" key="7">
    <source>
        <dbReference type="ARBA" id="ARBA00022741"/>
    </source>
</evidence>
<feature type="binding site" evidence="9">
    <location>
        <position position="122"/>
    </location>
    <ligand>
        <name>L-aspartate</name>
        <dbReference type="ChEBI" id="CHEBI:29991"/>
    </ligand>
</feature>
<dbReference type="InterPro" id="IPR048268">
    <property type="entry name" value="Arginosuc_syn_C"/>
</dbReference>
<dbReference type="GO" id="GO:0005524">
    <property type="term" value="F:ATP binding"/>
    <property type="evidence" value="ECO:0007669"/>
    <property type="project" value="UniProtKB-UniRule"/>
</dbReference>
<comment type="subunit">
    <text evidence="2 9">Homotetramer.</text>
</comment>
<dbReference type="Pfam" id="PF20979">
    <property type="entry name" value="Arginosuc_syn_C"/>
    <property type="match status" value="1"/>
</dbReference>
<dbReference type="InterPro" id="IPR001518">
    <property type="entry name" value="Arginosuc_synth"/>
</dbReference>